<dbReference type="Proteomes" id="UP000596742">
    <property type="component" value="Unassembled WGS sequence"/>
</dbReference>
<feature type="compositionally biased region" description="Low complexity" evidence="1">
    <location>
        <begin position="71"/>
        <end position="82"/>
    </location>
</feature>
<name>A0A8B6G2F2_MYTGA</name>
<organism evidence="2 3">
    <name type="scientific">Mytilus galloprovincialis</name>
    <name type="common">Mediterranean mussel</name>
    <dbReference type="NCBI Taxonomy" id="29158"/>
    <lineage>
        <taxon>Eukaryota</taxon>
        <taxon>Metazoa</taxon>
        <taxon>Spiralia</taxon>
        <taxon>Lophotrochozoa</taxon>
        <taxon>Mollusca</taxon>
        <taxon>Bivalvia</taxon>
        <taxon>Autobranchia</taxon>
        <taxon>Pteriomorphia</taxon>
        <taxon>Mytilida</taxon>
        <taxon>Mytiloidea</taxon>
        <taxon>Mytilidae</taxon>
        <taxon>Mytilinae</taxon>
        <taxon>Mytilus</taxon>
    </lineage>
</organism>
<gene>
    <name evidence="2" type="ORF">MGAL_10B046103</name>
</gene>
<feature type="compositionally biased region" description="Basic and acidic residues" evidence="1">
    <location>
        <begin position="1"/>
        <end position="17"/>
    </location>
</feature>
<evidence type="ECO:0000313" key="3">
    <source>
        <dbReference type="Proteomes" id="UP000596742"/>
    </source>
</evidence>
<dbReference type="AlphaFoldDB" id="A0A8B6G2F2"/>
<evidence type="ECO:0000256" key="1">
    <source>
        <dbReference type="SAM" id="MobiDB-lite"/>
    </source>
</evidence>
<feature type="region of interest" description="Disordered" evidence="1">
    <location>
        <begin position="1"/>
        <end position="27"/>
    </location>
</feature>
<feature type="region of interest" description="Disordered" evidence="1">
    <location>
        <begin position="54"/>
        <end position="93"/>
    </location>
</feature>
<accession>A0A8B6G2F2</accession>
<comment type="caution">
    <text evidence="2">The sequence shown here is derived from an EMBL/GenBank/DDBJ whole genome shotgun (WGS) entry which is preliminary data.</text>
</comment>
<evidence type="ECO:0000313" key="2">
    <source>
        <dbReference type="EMBL" id="VDI57694.1"/>
    </source>
</evidence>
<dbReference type="EMBL" id="UYJE01007765">
    <property type="protein sequence ID" value="VDI57694.1"/>
    <property type="molecule type" value="Genomic_DNA"/>
</dbReference>
<protein>
    <submittedName>
        <fullName evidence="2">Uncharacterized protein</fullName>
    </submittedName>
</protein>
<proteinExistence type="predicted"/>
<sequence length="110" mass="12463">MSDVDTDKTATDAHPRGEAQPTAPSSDIHVSDAFHLFPDYLDYKLVDLKADLASDNRTTQSARPDETVPNSAYSQSYSRYSQPPQPFRAGYGRREPAHYDMCYQYKQFGH</sequence>
<reference evidence="2" key="1">
    <citation type="submission" date="2018-11" db="EMBL/GenBank/DDBJ databases">
        <authorList>
            <person name="Alioto T."/>
            <person name="Alioto T."/>
        </authorList>
    </citation>
    <scope>NUCLEOTIDE SEQUENCE</scope>
</reference>
<keyword evidence="3" id="KW-1185">Reference proteome</keyword>